<protein>
    <submittedName>
        <fullName evidence="2">Tox-WTIP domain-containing protein</fullName>
    </submittedName>
</protein>
<dbReference type="WBParaSite" id="ES5_v2.g26729.t1">
    <property type="protein sequence ID" value="ES5_v2.g26729.t1"/>
    <property type="gene ID" value="ES5_v2.g26729"/>
</dbReference>
<name>A0AC34GAY8_9BILA</name>
<evidence type="ECO:0000313" key="2">
    <source>
        <dbReference type="WBParaSite" id="ES5_v2.g26729.t1"/>
    </source>
</evidence>
<organism evidence="1 2">
    <name type="scientific">Panagrolaimus sp. ES5</name>
    <dbReference type="NCBI Taxonomy" id="591445"/>
    <lineage>
        <taxon>Eukaryota</taxon>
        <taxon>Metazoa</taxon>
        <taxon>Ecdysozoa</taxon>
        <taxon>Nematoda</taxon>
        <taxon>Chromadorea</taxon>
        <taxon>Rhabditida</taxon>
        <taxon>Tylenchina</taxon>
        <taxon>Panagrolaimomorpha</taxon>
        <taxon>Panagrolaimoidea</taxon>
        <taxon>Panagrolaimidae</taxon>
        <taxon>Panagrolaimus</taxon>
    </lineage>
</organism>
<sequence>MGLKHKANSAHCSALRRKMQNLQNDLDDRWSDLAADRLNLPERIGPGESLSQTKRGHRTMINEREGNLRKFEKRYMDECEDDEDADGGQSCDTGCAVVGATVGVGAGYVAYRCLRMLPSLLPPFWPTIPANFVVP</sequence>
<dbReference type="Proteomes" id="UP000887579">
    <property type="component" value="Unplaced"/>
</dbReference>
<proteinExistence type="predicted"/>
<reference evidence="2" key="1">
    <citation type="submission" date="2022-11" db="UniProtKB">
        <authorList>
            <consortium name="WormBaseParasite"/>
        </authorList>
    </citation>
    <scope>IDENTIFICATION</scope>
</reference>
<accession>A0AC34GAY8</accession>
<evidence type="ECO:0000313" key="1">
    <source>
        <dbReference type="Proteomes" id="UP000887579"/>
    </source>
</evidence>